<proteinExistence type="predicted"/>
<reference evidence="1 2" key="1">
    <citation type="journal article" date="2012" name="BMC Genomics">
        <title>Comparative genomics of the white-rot fungi, Phanerochaete carnosa and P. chrysosporium, to elucidate the genetic basis of the distinct wood types they colonize.</title>
        <authorList>
            <person name="Suzuki H."/>
            <person name="MacDonald J."/>
            <person name="Syed K."/>
            <person name="Salamov A."/>
            <person name="Hori C."/>
            <person name="Aerts A."/>
            <person name="Henrissat B."/>
            <person name="Wiebenga A."/>
            <person name="vanKuyk P.A."/>
            <person name="Barry K."/>
            <person name="Lindquist E."/>
            <person name="LaButti K."/>
            <person name="Lapidus A."/>
            <person name="Lucas S."/>
            <person name="Coutinho P."/>
            <person name="Gong Y."/>
            <person name="Samejima M."/>
            <person name="Mahadevan R."/>
            <person name="Abou-Zaid M."/>
            <person name="de Vries R.P."/>
            <person name="Igarashi K."/>
            <person name="Yadav J.S."/>
            <person name="Grigoriev I.V."/>
            <person name="Master E.R."/>
        </authorList>
    </citation>
    <scope>NUCLEOTIDE SEQUENCE [LARGE SCALE GENOMIC DNA]</scope>
    <source>
        <strain evidence="1 2">HHB-10118-sp</strain>
    </source>
</reference>
<accession>K5VAR6</accession>
<evidence type="ECO:0000313" key="1">
    <source>
        <dbReference type="EMBL" id="EKM59956.1"/>
    </source>
</evidence>
<dbReference type="InParanoid" id="K5VAR6"/>
<name>K5VAR6_PHACS</name>
<dbReference type="AlphaFoldDB" id="K5VAR6"/>
<keyword evidence="2" id="KW-1185">Reference proteome</keyword>
<sequence length="478" mass="52779">MLLSSPSIPWTTSSSSFTSMPYATGADLPPELLSRILYFLTPPDTCRVRASYSFELSWNEYRSLKRGLAAPSLVCNHWSEATRPLLFSRLQLISAEDVRMLRNVVDSPRFRTSSLSDAIQLVSIYQETASTKPAWLHHVHWLTSRLQETLFNCYVKSPTDGSSPVTCSIRCPGCPPSSLRLTALALVKLRFASATELALLVDSFPSLQHFACNQLTFIDPSPVIQSRRSPRMSLWSLIECQVSQCEAIPLFAKAALASDVLSIATRVGLDADIWDAVLHALLALAPGTFQDARVNIQVANVTLAPSMDDTISRLGIYIYADIGVPQMTAGQGVGPPSAVIDYIYPQLSLTDAQAMESLHFDAFRTIVDAPLFDRLHFQSDTLDSLECDAFKAILRSVLQGTQLDWALKSDKLKFEFPDPQGFRVLNSQGILSLQASSEHTIDDVTITLDAAEQVEWIIRDGQGESDEYLGELVDKRAS</sequence>
<dbReference type="KEGG" id="pco:PHACADRAFT_115323"/>
<dbReference type="RefSeq" id="XP_007392505.1">
    <property type="nucleotide sequence ID" value="XM_007392443.1"/>
</dbReference>
<dbReference type="HOGENOM" id="CLU_024266_0_0_1"/>
<evidence type="ECO:0008006" key="3">
    <source>
        <dbReference type="Google" id="ProtNLM"/>
    </source>
</evidence>
<protein>
    <recommendedName>
        <fullName evidence="3">F-box domain-containing protein</fullName>
    </recommendedName>
</protein>
<dbReference type="EMBL" id="JH930469">
    <property type="protein sequence ID" value="EKM59956.1"/>
    <property type="molecule type" value="Genomic_DNA"/>
</dbReference>
<feature type="non-terminal residue" evidence="1">
    <location>
        <position position="478"/>
    </location>
</feature>
<evidence type="ECO:0000313" key="2">
    <source>
        <dbReference type="Proteomes" id="UP000008370"/>
    </source>
</evidence>
<dbReference type="Proteomes" id="UP000008370">
    <property type="component" value="Unassembled WGS sequence"/>
</dbReference>
<dbReference type="SUPFAM" id="SSF81383">
    <property type="entry name" value="F-box domain"/>
    <property type="match status" value="1"/>
</dbReference>
<dbReference type="GeneID" id="18907734"/>
<dbReference type="OrthoDB" id="2804335at2759"/>
<dbReference type="InterPro" id="IPR036047">
    <property type="entry name" value="F-box-like_dom_sf"/>
</dbReference>
<organism evidence="1 2">
    <name type="scientific">Phanerochaete carnosa (strain HHB-10118-sp)</name>
    <name type="common">White-rot fungus</name>
    <name type="synonym">Peniophora carnosa</name>
    <dbReference type="NCBI Taxonomy" id="650164"/>
    <lineage>
        <taxon>Eukaryota</taxon>
        <taxon>Fungi</taxon>
        <taxon>Dikarya</taxon>
        <taxon>Basidiomycota</taxon>
        <taxon>Agaricomycotina</taxon>
        <taxon>Agaricomycetes</taxon>
        <taxon>Polyporales</taxon>
        <taxon>Phanerochaetaceae</taxon>
        <taxon>Phanerochaete</taxon>
    </lineage>
</organism>
<gene>
    <name evidence="1" type="ORF">PHACADRAFT_115323</name>
</gene>